<proteinExistence type="inferred from homology"/>
<evidence type="ECO:0000256" key="5">
    <source>
        <dbReference type="ARBA" id="ARBA00032875"/>
    </source>
</evidence>
<evidence type="ECO:0000256" key="4">
    <source>
        <dbReference type="ARBA" id="ARBA00023098"/>
    </source>
</evidence>
<name>A0A364VDF6_9CORY</name>
<comment type="caution">
    <text evidence="7">The sequence shown here is derived from an EMBL/GenBank/DDBJ whole genome shotgun (WGS) entry which is preliminary data.</text>
</comment>
<comment type="similarity">
    <text evidence="1">Belongs to the ATP-dependent AMP-binding enzyme family.</text>
</comment>
<dbReference type="Pfam" id="PF00501">
    <property type="entry name" value="AMP-binding"/>
    <property type="match status" value="1"/>
</dbReference>
<keyword evidence="2 7" id="KW-0436">Ligase</keyword>
<sequence length="612" mass="66882">MTAEYTAEALYTVGEKETCLTAVRDLQRDNPEVVLFNRPLHFEWVDVTTTEFLDQVYAVAKGLIANGVGEKDRVAIMSETRYEWSLLDFAIMAAGAISVPIYPSSSTGQCEWIIQNSGAILAIGETSDHTYRLETFLGSDAEHTDETKPLRRVLGITGGAVDILIEDGKNAEVSQEVVEQRIAGVRSEDVATLVYTSGTTGKPKGCRLTHHNLLSECRGLLTNPIGKIGKPGCRSLTFLPLAHVLSRCVSLTMVVSGATQSHWADFGTLVTEFQRSQPHMILGVPRVFEKVHQSAKAKATDGGGPQAKIFLAAEKTAQEYSRALDEPSGPSLLLKARHKVFDKLVYSRVREAMGGELLYCISGGSALNPDLMHFFRGVGVLIYEGYGLTESTAAIAVNHEQSYQIGTVGRPVGGNTIKTADDGEILLKGNMIFQGYWKNEEATKENFTEDGFYLSGDVGKILPNGHLKITGRKKEILVTAGGKNVSPGPMEDILRSAPLISQAMVVGDDQKFVGALITLDEEAAKKWKSANGVPANTSMRELAKNPKLRNVIQDAVNEANQSVSHAEGIKRFRILDRDFTEEKGEVTPSMKIKRFVIAKNFADDIAWIYKNQ</sequence>
<gene>
    <name evidence="7" type="ORF">CWC39_02015</name>
</gene>
<evidence type="ECO:0000313" key="8">
    <source>
        <dbReference type="Proteomes" id="UP000251047"/>
    </source>
</evidence>
<dbReference type="Gene3D" id="3.40.50.12780">
    <property type="entry name" value="N-terminal domain of ligase-like"/>
    <property type="match status" value="1"/>
</dbReference>
<dbReference type="PROSITE" id="PS00455">
    <property type="entry name" value="AMP_BINDING"/>
    <property type="match status" value="1"/>
</dbReference>
<dbReference type="SUPFAM" id="SSF56801">
    <property type="entry name" value="Acetyl-CoA synthetase-like"/>
    <property type="match status" value="1"/>
</dbReference>
<dbReference type="InterPro" id="IPR000873">
    <property type="entry name" value="AMP-dep_synth/lig_dom"/>
</dbReference>
<evidence type="ECO:0000256" key="3">
    <source>
        <dbReference type="ARBA" id="ARBA00022832"/>
    </source>
</evidence>
<accession>A0A364VDF6</accession>
<dbReference type="Proteomes" id="UP000251047">
    <property type="component" value="Unassembled WGS sequence"/>
</dbReference>
<protein>
    <recommendedName>
        <fullName evidence="5">Acyl-CoA synthetase</fullName>
    </recommendedName>
</protein>
<organism evidence="7 8">
    <name type="scientific">Corynebacterium heidelbergense</name>
    <dbReference type="NCBI Taxonomy" id="2055947"/>
    <lineage>
        <taxon>Bacteria</taxon>
        <taxon>Bacillati</taxon>
        <taxon>Actinomycetota</taxon>
        <taxon>Actinomycetes</taxon>
        <taxon>Mycobacteriales</taxon>
        <taxon>Corynebacteriaceae</taxon>
        <taxon>Corynebacterium</taxon>
    </lineage>
</organism>
<dbReference type="InterPro" id="IPR020845">
    <property type="entry name" value="AMP-binding_CS"/>
</dbReference>
<dbReference type="AlphaFoldDB" id="A0A364VDF6"/>
<dbReference type="PANTHER" id="PTHR43272:SF32">
    <property type="entry name" value="AMP-DEPENDENT SYNTHETASE_LIGASE DOMAIN-CONTAINING PROTEIN"/>
    <property type="match status" value="1"/>
</dbReference>
<dbReference type="CDD" id="cd05907">
    <property type="entry name" value="VL_LC_FACS_like"/>
    <property type="match status" value="1"/>
</dbReference>
<keyword evidence="4" id="KW-0443">Lipid metabolism</keyword>
<evidence type="ECO:0000256" key="2">
    <source>
        <dbReference type="ARBA" id="ARBA00022598"/>
    </source>
</evidence>
<evidence type="ECO:0000259" key="6">
    <source>
        <dbReference type="Pfam" id="PF00501"/>
    </source>
</evidence>
<dbReference type="GO" id="GO:0016020">
    <property type="term" value="C:membrane"/>
    <property type="evidence" value="ECO:0007669"/>
    <property type="project" value="TreeGrafter"/>
</dbReference>
<dbReference type="GO" id="GO:0004467">
    <property type="term" value="F:long-chain fatty acid-CoA ligase activity"/>
    <property type="evidence" value="ECO:0007669"/>
    <property type="project" value="TreeGrafter"/>
</dbReference>
<feature type="domain" description="AMP-dependent synthetase/ligase" evidence="6">
    <location>
        <begin position="40"/>
        <end position="437"/>
    </location>
</feature>
<dbReference type="InterPro" id="IPR042099">
    <property type="entry name" value="ANL_N_sf"/>
</dbReference>
<dbReference type="Pfam" id="PF23562">
    <property type="entry name" value="AMP-binding_C_3"/>
    <property type="match status" value="1"/>
</dbReference>
<keyword evidence="3" id="KW-0276">Fatty acid metabolism</keyword>
<evidence type="ECO:0000256" key="1">
    <source>
        <dbReference type="ARBA" id="ARBA00006432"/>
    </source>
</evidence>
<dbReference type="RefSeq" id="WP_112768855.1">
    <property type="nucleotide sequence ID" value="NZ_CP063191.1"/>
</dbReference>
<evidence type="ECO:0000313" key="7">
    <source>
        <dbReference type="EMBL" id="RAV34679.1"/>
    </source>
</evidence>
<dbReference type="OrthoDB" id="9803968at2"/>
<dbReference type="EMBL" id="PHQP01000008">
    <property type="protein sequence ID" value="RAV34679.1"/>
    <property type="molecule type" value="Genomic_DNA"/>
</dbReference>
<dbReference type="PANTHER" id="PTHR43272">
    <property type="entry name" value="LONG-CHAIN-FATTY-ACID--COA LIGASE"/>
    <property type="match status" value="1"/>
</dbReference>
<reference evidence="7 8" key="1">
    <citation type="journal article" date="2018" name="Syst. Appl. Microbiol.">
        <title>Corynebacterium heidelbergense sp. nov., isolated from the preen glands of Egyptian geese (Alopochen aegyptiacus).</title>
        <authorList>
            <person name="Braun M.S."/>
            <person name="Wang E."/>
            <person name="Zimmermann S."/>
            <person name="Wink M."/>
        </authorList>
    </citation>
    <scope>NUCLEOTIDE SEQUENCE [LARGE SCALE GENOMIC DNA]</scope>
    <source>
        <strain evidence="7 8">DSM 104638</strain>
    </source>
</reference>